<dbReference type="EMBL" id="KI965463">
    <property type="protein sequence ID" value="EUD68202.1"/>
    <property type="molecule type" value="Genomic_DNA"/>
</dbReference>
<reference evidence="2 3" key="1">
    <citation type="submission" date="2013-02" db="EMBL/GenBank/DDBJ databases">
        <title>The Genome Sequence of Plasmodium inui San Antonio 1.</title>
        <authorList>
            <consortium name="The Broad Institute Genome Sequencing Platform"/>
            <consortium name="The Broad Institute Genome Sequencing Center for Infectious Disease"/>
            <person name="Neafsey D."/>
            <person name="Cheeseman I."/>
            <person name="Volkman S."/>
            <person name="Adams J."/>
            <person name="Walker B."/>
            <person name="Young S.K."/>
            <person name="Zeng Q."/>
            <person name="Gargeya S."/>
            <person name="Fitzgerald M."/>
            <person name="Haas B."/>
            <person name="Abouelleil A."/>
            <person name="Alvarado L."/>
            <person name="Arachchi H.M."/>
            <person name="Berlin A.M."/>
            <person name="Chapman S.B."/>
            <person name="Dewar J."/>
            <person name="Goldberg J."/>
            <person name="Griggs A."/>
            <person name="Gujja S."/>
            <person name="Hansen M."/>
            <person name="Howarth C."/>
            <person name="Imamovic A."/>
            <person name="Larimer J."/>
            <person name="McCowan C."/>
            <person name="Murphy C."/>
            <person name="Neiman D."/>
            <person name="Pearson M."/>
            <person name="Priest M."/>
            <person name="Roberts A."/>
            <person name="Saif S."/>
            <person name="Shea T."/>
            <person name="Sisk P."/>
            <person name="Sykes S."/>
            <person name="Wortman J."/>
            <person name="Nusbaum C."/>
            <person name="Birren B."/>
        </authorList>
    </citation>
    <scope>NUCLEOTIDE SEQUENCE [LARGE SCALE GENOMIC DNA]</scope>
    <source>
        <strain evidence="2 3">San Antonio 1</strain>
    </source>
</reference>
<dbReference type="OrthoDB" id="191535at2759"/>
<feature type="compositionally biased region" description="Basic and acidic residues" evidence="1">
    <location>
        <begin position="426"/>
        <end position="435"/>
    </location>
</feature>
<accession>W7A527</accession>
<feature type="compositionally biased region" description="Basic residues" evidence="1">
    <location>
        <begin position="436"/>
        <end position="446"/>
    </location>
</feature>
<dbReference type="RefSeq" id="XP_008815050.1">
    <property type="nucleotide sequence ID" value="XM_008816828.1"/>
</dbReference>
<dbReference type="PANTHER" id="PTHR40861:SF1">
    <property type="entry name" value="PHOSPHATIDATE PHOSPHATASE APP1 CATALYTIC DOMAIN-CONTAINING PROTEIN"/>
    <property type="match status" value="1"/>
</dbReference>
<feature type="compositionally biased region" description="Basic and acidic residues" evidence="1">
    <location>
        <begin position="876"/>
        <end position="892"/>
    </location>
</feature>
<feature type="compositionally biased region" description="Basic and acidic residues" evidence="1">
    <location>
        <begin position="405"/>
        <end position="414"/>
    </location>
</feature>
<sequence length="1223" mass="137543">MIKKLDKEKPTFECIEMNDIKRLNQEGEEDDSDEDKISLDDLSVCSPSKLHKEPDLTEDEEEEQEKLIHSKLYESMNNVSSNIEKKDTHWFDGVDDSDDGDDADSDQKGDSAQFVDKFRNLLLLGGDKDGPEAIRDDHGSHNGGGTPRNSNYSDNPPSNLRCDPISSVHGDLLCTSNHREKQPPPEKYLNCSGESEERSEKTSRHGYHTGGRNPPPVCSEMGKGNPSEITEAGQTHIHRHVRKDEWKKWRKCVSSDEESEKGKAGRTPVISATNEPLAGVANREDIKETLSHQNNHSDESGSYIGVHISAMPITSSKDEATHRIDPQSNQHSHYAKGAKRTSRPREGSRAGKTSRQYSHRVEERGPFFALPLLHSRKVNSDDEDSPPFSELAPDGWATSSVCTSDRQRGKDTHRGGVTNNVTRIISRIEESVQEKKTKKGGRHHRGGHIEGSDVEESGSEGRDSEGNGREESRSKEIANDDCDKCNSAWVAEQDEQADTVTPVGNDRSNPALPTIQMTFVDTHKVKKSSTPKYSLRKYGSQSYSQQVGSPPRGGAHNDMGLPLSKKSLSSGHVYVQDANEEEDRSMQRYGADSGKNQRGNAPEGKPIGPNQRESPPEPKHGERNPHSDQTQRHAYRVGAKSLKAAGNVEHGGISDDLRSRPKANLTAQVDDTLTERYKRGSPTDRSRLSPSRLSPSSLRKELEEQRPFMDDTHFDVNPIKINDRNLEKCFHAIKDLCNMPDGKRTNSPSDRRNVSLSSEHLDRSFGAKDSEGGRRWSEVPDRRGPSTWRRHIDTEDTPVQNVCKSSDVNLYENNFKCLSKTSPDGKLPPDGQPRADVYRFFYKENELWDGKRERSGHPTEGSDHRRERSGHRRERSGHPVERDDEGKVDRFSTRAAAGVGTGDTASAPSAAPPPAAAKMKRRIIDCKNERLKWGTTQVIIDIDDTIRSSGGYKFFNYALGGVDAQYQRGETYPGSFQFIFELAMNKLSSEAKPLLLSVLTARIPQVPITEDSFLNKKFNEVAERRGIKNWGIDCDNKILYSTLKEWVWNETRGEKKFVNFKHLHKYVLQQNSLVRYIWIGDTGDMDKQAGEMMIRTYPQRMKAVFLHHVKGKDDNTLLPSDYFIKSVPIFFFRTYIGAATKAHAYNLIDKKGLTRVLVQAVLDLEKSKAPASSSKWEDLIKDIILSDAMDELDKYNAETVNRTKKIIAQRMLEISERKLHFIS</sequence>
<feature type="compositionally biased region" description="Basic and acidic residues" evidence="1">
    <location>
        <begin position="741"/>
        <end position="790"/>
    </location>
</feature>
<feature type="compositionally biased region" description="Basic and acidic residues" evidence="1">
    <location>
        <begin position="83"/>
        <end position="92"/>
    </location>
</feature>
<gene>
    <name evidence="2" type="ORF">C922_01220</name>
</gene>
<feature type="compositionally biased region" description="Basic and acidic residues" evidence="1">
    <location>
        <begin position="614"/>
        <end position="631"/>
    </location>
</feature>
<feature type="compositionally biased region" description="Low complexity" evidence="1">
    <location>
        <begin position="688"/>
        <end position="697"/>
    </location>
</feature>
<dbReference type="Proteomes" id="UP000030640">
    <property type="component" value="Unassembled WGS sequence"/>
</dbReference>
<feature type="compositionally biased region" description="Basic residues" evidence="1">
    <location>
        <begin position="333"/>
        <end position="342"/>
    </location>
</feature>
<keyword evidence="3" id="KW-1185">Reference proteome</keyword>
<evidence type="ECO:0000313" key="3">
    <source>
        <dbReference type="Proteomes" id="UP000030640"/>
    </source>
</evidence>
<organism evidence="2 3">
    <name type="scientific">Plasmodium inui San Antonio 1</name>
    <dbReference type="NCBI Taxonomy" id="1237626"/>
    <lineage>
        <taxon>Eukaryota</taxon>
        <taxon>Sar</taxon>
        <taxon>Alveolata</taxon>
        <taxon>Apicomplexa</taxon>
        <taxon>Aconoidasida</taxon>
        <taxon>Haemosporida</taxon>
        <taxon>Plasmodiidae</taxon>
        <taxon>Plasmodium</taxon>
        <taxon>Plasmodium (Plasmodium)</taxon>
    </lineage>
</organism>
<protein>
    <submittedName>
        <fullName evidence="2">Uncharacterized protein</fullName>
    </submittedName>
</protein>
<feature type="region of interest" description="Disordered" evidence="1">
    <location>
        <begin position="319"/>
        <end position="363"/>
    </location>
</feature>
<feature type="compositionally biased region" description="Basic and acidic residues" evidence="1">
    <location>
        <begin position="673"/>
        <end position="687"/>
    </location>
</feature>
<name>W7A527_9APIC</name>
<feature type="compositionally biased region" description="Low complexity" evidence="1">
    <location>
        <begin position="538"/>
        <end position="549"/>
    </location>
</feature>
<feature type="compositionally biased region" description="Acidic residues" evidence="1">
    <location>
        <begin position="93"/>
        <end position="104"/>
    </location>
</feature>
<dbReference type="AlphaFoldDB" id="W7A527"/>
<dbReference type="PANTHER" id="PTHR40861">
    <property type="entry name" value="DUF2183 DOMAIN-CONTAINING PROTEIN"/>
    <property type="match status" value="1"/>
</dbReference>
<evidence type="ECO:0000256" key="1">
    <source>
        <dbReference type="SAM" id="MobiDB-lite"/>
    </source>
</evidence>
<feature type="compositionally biased region" description="Basic and acidic residues" evidence="1">
    <location>
        <begin position="126"/>
        <end position="140"/>
    </location>
</feature>
<dbReference type="VEuPathDB" id="PlasmoDB:C922_01220"/>
<feature type="compositionally biased region" description="Basic and acidic residues" evidence="1">
    <location>
        <begin position="459"/>
        <end position="484"/>
    </location>
</feature>
<feature type="compositionally biased region" description="Basic and acidic residues" evidence="1">
    <location>
        <begin position="851"/>
        <end position="866"/>
    </location>
</feature>
<feature type="region of interest" description="Disordered" evidence="1">
    <location>
        <begin position="378"/>
        <end position="701"/>
    </location>
</feature>
<feature type="region of interest" description="Disordered" evidence="1">
    <location>
        <begin position="851"/>
        <end position="918"/>
    </location>
</feature>
<dbReference type="GeneID" id="20036494"/>
<evidence type="ECO:0000313" key="2">
    <source>
        <dbReference type="EMBL" id="EUD68202.1"/>
    </source>
</evidence>
<feature type="compositionally biased region" description="Polar residues" evidence="1">
    <location>
        <begin position="147"/>
        <end position="158"/>
    </location>
</feature>
<feature type="region of interest" description="Disordered" evidence="1">
    <location>
        <begin position="740"/>
        <end position="790"/>
    </location>
</feature>
<proteinExistence type="predicted"/>
<feature type="region of interest" description="Disordered" evidence="1">
    <location>
        <begin position="23"/>
        <end position="280"/>
    </location>
</feature>